<organism evidence="2 3">
    <name type="scientific">Mya arenaria</name>
    <name type="common">Soft-shell clam</name>
    <dbReference type="NCBI Taxonomy" id="6604"/>
    <lineage>
        <taxon>Eukaryota</taxon>
        <taxon>Metazoa</taxon>
        <taxon>Spiralia</taxon>
        <taxon>Lophotrochozoa</taxon>
        <taxon>Mollusca</taxon>
        <taxon>Bivalvia</taxon>
        <taxon>Autobranchia</taxon>
        <taxon>Heteroconchia</taxon>
        <taxon>Euheterodonta</taxon>
        <taxon>Imparidentia</taxon>
        <taxon>Neoheterodontei</taxon>
        <taxon>Myida</taxon>
        <taxon>Myoidea</taxon>
        <taxon>Myidae</taxon>
        <taxon>Mya</taxon>
    </lineage>
</organism>
<keyword evidence="3" id="KW-1185">Reference proteome</keyword>
<feature type="compositionally biased region" description="Pro residues" evidence="1">
    <location>
        <begin position="264"/>
        <end position="279"/>
    </location>
</feature>
<dbReference type="PANTHER" id="PTHR33769:SF2">
    <property type="entry name" value="TESTIS-EXPRESSED PROTEIN 26"/>
    <property type="match status" value="1"/>
</dbReference>
<evidence type="ECO:0000313" key="2">
    <source>
        <dbReference type="EMBL" id="WAQ98480.1"/>
    </source>
</evidence>
<proteinExistence type="predicted"/>
<dbReference type="PANTHER" id="PTHR33769">
    <property type="entry name" value="TESTIS-EXPRESSED PROTEIN 26 ISOFORM X3"/>
    <property type="match status" value="1"/>
</dbReference>
<feature type="compositionally biased region" description="Low complexity" evidence="1">
    <location>
        <begin position="296"/>
        <end position="312"/>
    </location>
</feature>
<dbReference type="InterPro" id="IPR043460">
    <property type="entry name" value="MEDAG/TEX26"/>
</dbReference>
<reference evidence="2" key="1">
    <citation type="submission" date="2022-11" db="EMBL/GenBank/DDBJ databases">
        <title>Centuries of genome instability and evolution in soft-shell clam transmissible cancer (bioRxiv).</title>
        <authorList>
            <person name="Hart S.F.M."/>
            <person name="Yonemitsu M.A."/>
            <person name="Giersch R.M."/>
            <person name="Beal B.F."/>
            <person name="Arriagada G."/>
            <person name="Davis B.W."/>
            <person name="Ostrander E.A."/>
            <person name="Goff S.P."/>
            <person name="Metzger M.J."/>
        </authorList>
    </citation>
    <scope>NUCLEOTIDE SEQUENCE</scope>
    <source>
        <strain evidence="2">MELC-2E11</strain>
        <tissue evidence="2">Siphon/mantle</tissue>
    </source>
</reference>
<accession>A0ABY7DU45</accession>
<gene>
    <name evidence="2" type="ORF">MAR_022853</name>
</gene>
<dbReference type="Proteomes" id="UP001164746">
    <property type="component" value="Chromosome 3"/>
</dbReference>
<name>A0ABY7DU45_MYAAR</name>
<feature type="region of interest" description="Disordered" evidence="1">
    <location>
        <begin position="258"/>
        <end position="343"/>
    </location>
</feature>
<sequence length="343" mass="38391">MANTVCLPPLGRDRQHQGNFLSPYQTSYNRDYPIKKPLDTVATSSRHQTNDVTWVPAPTWPWARYALHGRIQEQGGSADHSTQAWVSLRPESFLVWKFPRCGPIETEGSKWSEELTDEKINQVHKRMCSSTYQTDYLGVPQGFQLKSAYSQPPDWKDNIPYTLDTVKRYCYQSHQNPAELQVPSTRYGIPTASARHMHIRNRTTYDRHFNDNSDAVVQQVRELGHKLGTDALRKYYEQATGNERGMAKNLLEAYSGKQVTPTPVHSPNPPMVARPPSGSPPAMAARPPMGRPPTGRPSSKPISPTSTPISTPYVPQAGARDPRASQLSFNAYSPPQLLGTGHC</sequence>
<dbReference type="EMBL" id="CP111014">
    <property type="protein sequence ID" value="WAQ98480.1"/>
    <property type="molecule type" value="Genomic_DNA"/>
</dbReference>
<protein>
    <submittedName>
        <fullName evidence="2">Uncharacterized protein</fullName>
    </submittedName>
</protein>
<evidence type="ECO:0000256" key="1">
    <source>
        <dbReference type="SAM" id="MobiDB-lite"/>
    </source>
</evidence>
<evidence type="ECO:0000313" key="3">
    <source>
        <dbReference type="Proteomes" id="UP001164746"/>
    </source>
</evidence>